<dbReference type="PROSITE" id="PS50090">
    <property type="entry name" value="MYB_LIKE"/>
    <property type="match status" value="1"/>
</dbReference>
<evidence type="ECO:0000259" key="5">
    <source>
        <dbReference type="PROSITE" id="PS50090"/>
    </source>
</evidence>
<dbReference type="GO" id="GO:0005634">
    <property type="term" value="C:nucleus"/>
    <property type="evidence" value="ECO:0007669"/>
    <property type="project" value="TreeGrafter"/>
</dbReference>
<feature type="compositionally biased region" description="Low complexity" evidence="4">
    <location>
        <begin position="629"/>
        <end position="642"/>
    </location>
</feature>
<organism evidence="6 7">
    <name type="scientific">Macrostomum lignano</name>
    <dbReference type="NCBI Taxonomy" id="282301"/>
    <lineage>
        <taxon>Eukaryota</taxon>
        <taxon>Metazoa</taxon>
        <taxon>Spiralia</taxon>
        <taxon>Lophotrochozoa</taxon>
        <taxon>Platyhelminthes</taxon>
        <taxon>Rhabditophora</taxon>
        <taxon>Macrostomorpha</taxon>
        <taxon>Macrostomida</taxon>
        <taxon>Macrostomidae</taxon>
        <taxon>Macrostomum</taxon>
    </lineage>
</organism>
<feature type="region of interest" description="Disordered" evidence="4">
    <location>
        <begin position="230"/>
        <end position="263"/>
    </location>
</feature>
<feature type="compositionally biased region" description="Low complexity" evidence="4">
    <location>
        <begin position="169"/>
        <end position="187"/>
    </location>
</feature>
<name>A0A267E5Y6_9PLAT</name>
<feature type="domain" description="Myb-like" evidence="5">
    <location>
        <begin position="1572"/>
        <end position="1626"/>
    </location>
</feature>
<dbReference type="OrthoDB" id="6257037at2759"/>
<gene>
    <name evidence="6" type="ORF">BOX15_Mlig022176g2</name>
</gene>
<feature type="region of interest" description="Disordered" evidence="4">
    <location>
        <begin position="859"/>
        <end position="887"/>
    </location>
</feature>
<dbReference type="Gene3D" id="1.10.10.60">
    <property type="entry name" value="Homeodomain-like"/>
    <property type="match status" value="1"/>
</dbReference>
<dbReference type="Proteomes" id="UP000215902">
    <property type="component" value="Unassembled WGS sequence"/>
</dbReference>
<keyword evidence="1" id="KW-0805">Transcription regulation</keyword>
<evidence type="ECO:0000256" key="2">
    <source>
        <dbReference type="ARBA" id="ARBA00023163"/>
    </source>
</evidence>
<feature type="compositionally biased region" description="Low complexity" evidence="4">
    <location>
        <begin position="230"/>
        <end position="245"/>
    </location>
</feature>
<protein>
    <recommendedName>
        <fullName evidence="5">Myb-like domain-containing protein</fullName>
    </recommendedName>
</protein>
<feature type="compositionally biased region" description="Polar residues" evidence="4">
    <location>
        <begin position="1434"/>
        <end position="1444"/>
    </location>
</feature>
<dbReference type="Pfam" id="PF21227">
    <property type="entry name" value="Myb_DNA-binding_7"/>
    <property type="match status" value="1"/>
</dbReference>
<feature type="compositionally biased region" description="Gly residues" evidence="4">
    <location>
        <begin position="1445"/>
        <end position="1476"/>
    </location>
</feature>
<feature type="compositionally biased region" description="Acidic residues" evidence="4">
    <location>
        <begin position="112"/>
        <end position="157"/>
    </location>
</feature>
<evidence type="ECO:0000313" key="7">
    <source>
        <dbReference type="Proteomes" id="UP000215902"/>
    </source>
</evidence>
<dbReference type="STRING" id="282301.A0A267E5Y6"/>
<dbReference type="InterPro" id="IPR052435">
    <property type="entry name" value="YY1-Transcr_Regul"/>
</dbReference>
<feature type="compositionally biased region" description="Pro residues" evidence="4">
    <location>
        <begin position="246"/>
        <end position="258"/>
    </location>
</feature>
<feature type="compositionally biased region" description="Pro residues" evidence="4">
    <location>
        <begin position="868"/>
        <end position="884"/>
    </location>
</feature>
<keyword evidence="3" id="KW-0539">Nucleus</keyword>
<dbReference type="GO" id="GO:0006355">
    <property type="term" value="P:regulation of DNA-templated transcription"/>
    <property type="evidence" value="ECO:0007669"/>
    <property type="project" value="TreeGrafter"/>
</dbReference>
<dbReference type="InterPro" id="IPR001005">
    <property type="entry name" value="SANT/Myb"/>
</dbReference>
<reference evidence="6 7" key="1">
    <citation type="submission" date="2017-06" db="EMBL/GenBank/DDBJ databases">
        <title>A platform for efficient transgenesis in Macrostomum lignano, a flatworm model organism for stem cell research.</title>
        <authorList>
            <person name="Berezikov E."/>
        </authorList>
    </citation>
    <scope>NUCLEOTIDE SEQUENCE [LARGE SCALE GENOMIC DNA]</scope>
    <source>
        <strain evidence="6">DV1</strain>
        <tissue evidence="6">Whole organism</tissue>
    </source>
</reference>
<feature type="compositionally biased region" description="Basic residues" evidence="4">
    <location>
        <begin position="771"/>
        <end position="783"/>
    </location>
</feature>
<dbReference type="GO" id="GO:0003712">
    <property type="term" value="F:transcription coregulator activity"/>
    <property type="evidence" value="ECO:0007669"/>
    <property type="project" value="TreeGrafter"/>
</dbReference>
<comment type="caution">
    <text evidence="6">The sequence shown here is derived from an EMBL/GenBank/DDBJ whole genome shotgun (WGS) entry which is preliminary data.</text>
</comment>
<evidence type="ECO:0000256" key="3">
    <source>
        <dbReference type="ARBA" id="ARBA00023242"/>
    </source>
</evidence>
<keyword evidence="2" id="KW-0804">Transcription</keyword>
<feature type="region of interest" description="Disordered" evidence="4">
    <location>
        <begin position="95"/>
        <end position="189"/>
    </location>
</feature>
<dbReference type="EMBL" id="NIVC01002667">
    <property type="protein sequence ID" value="PAA56072.1"/>
    <property type="molecule type" value="Genomic_DNA"/>
</dbReference>
<feature type="region of interest" description="Disordered" evidence="4">
    <location>
        <begin position="629"/>
        <end position="655"/>
    </location>
</feature>
<dbReference type="PANTHER" id="PTHR16088">
    <property type="entry name" value="YY1 ASSOCIATED PROTEIN-RELATED"/>
    <property type="match status" value="1"/>
</dbReference>
<feature type="region of interest" description="Disordered" evidence="4">
    <location>
        <begin position="1432"/>
        <end position="1487"/>
    </location>
</feature>
<sequence length="1650" mass="181479">MKRAEPSSSGGGGPAAEESLMTVVQDMSRQLEEKADRLNLRSSSVRRIIKEVLSDQDVVSMFREYLSCDKPPAAAYEPKLTRSQVKRICLDSAAAASSASAVEANADREDAALDDNDNDDNDDEDDDEEDDGDYVVAEDEEDDKDDEEEDEDEDDDVTVANKCGDKDLPATPVSAAADDDAVAASATYATRSRCPIPDFSWEKYEEAILKSDFYLGDFALDDVDLDADAVSASIQPSSQSQTQQQQPPPLLSTPPPSGAPLDDIGAVKAEDAAIFDEDDVEFRNFLRDIYLDRIEVADPPNEAEEDADFNVMAEPEEAYQEDFVEDLRYNRASRIPKREVRDLLDEICSDLFDSQLSAGRHLQQQAGASSPPQPLSQDDQEEATAEPECLLQPCAVEDLSQEQRVELKKQLTMYVQLLCTMRITCHQQSPELADSAKVHLNELKLLADAYEAANPANTSILRVANLDGAVSLADNFAGLSDTDLLVCYSRPSRSLSSRSDCTADELAESTYLMPPQLCNLFLTSSVFPYAQLFPPGMSASVCRSKRTVFTPSEDRLLLLGLTQFGHRRDVFQLISKYTMPWRSQVAISARCVYLSKLQSLLFRDSLCPARVLTRSLIISCLRRRQHLLSAASQPQAGKSAAPSSPPPDPKQSEPDSIDLNFCQSNWINSVPILTDCVLDRPADWCHLPQLFRQHLLLERPHLRGQLLKPTEPNPLERDTANDQANKLFKRCRILFKDMRHERLLGVRLLWRDPQMAAVVPASLNPPPQSLPRRRRGPKRRRVSGHPMTIRQALLASGRRPHDRSPTRLLMPRISSVSGSQQPPAQLPSPPILDTASAECANQVKKKVKDYLLSRMRMKSGNFSSSDMPPQPPPQPPPPPPPPPAVMAKSCRLILPKPPSVQASTADTCQIASDLILSELRSRRRDQQVQQQQQQQQQQDMPALVLALQSSQASSASSSLLSFLSGLQATNCMETSISPPAGCNADLPTDDAIAMAAPAAAADDYQIQSPLPPPPASIAAAELSVDTNQPPATQPKMELDDDAVIDDKDAVDLSPETIPTLSCLPYLSEFLQSNTFRELRRGRWKPGRSGRLDQENLDQLVTDDLCESGGADDDRDIEFASAFLRCLRTELSSTPEAYWEALQTIGRLAETPDLDQVSFYRSALSALPAHAGCSRSMLAGFVSVETALLVDALPDHLSVWRNRCLVRKIHRQLREQRCKSPIVLHRFEKSLARWMSTASSIPDDNRLARLIDDLDTTFKYFPYCLSETLSQFPEVPNFAESRDAFEYVDLTSSQPSAATTASAAPSTEDFARRPRDSVFECLPESLGLHEDRSLSCSCACHVTTPTNLAEAQKSKESGSSAATIPGERRVLRHCDNCALVSRHHMLLVEKLESRRLRHYDYACVHFPPEFRPRSDLPPAPQVDAEVVVPAYRPASSIQQRRQQPTGGVGSGSSGGGGGASGRDNTGSGGGVGGGCGGQPRHRQQHRTAESAALLEETFAVTIRAAALYADAEEDDDEISAAGASSSVDAGAANAVVEVESSTTTRCGPASAMTPHEYELAERRRPLFEPSASRRRLADRAWTEAEDRAILQHCQANGFSSGAFRCLSERLLDNRTVESVRQRFRLLMRSYLAAQGAEYSTSDMDELSDCDE</sequence>
<feature type="compositionally biased region" description="Low complexity" evidence="4">
    <location>
        <begin position="95"/>
        <end position="104"/>
    </location>
</feature>
<keyword evidence="7" id="KW-1185">Reference proteome</keyword>
<evidence type="ECO:0000256" key="4">
    <source>
        <dbReference type="SAM" id="MobiDB-lite"/>
    </source>
</evidence>
<dbReference type="InterPro" id="IPR009057">
    <property type="entry name" value="Homeodomain-like_sf"/>
</dbReference>
<dbReference type="PANTHER" id="PTHR16088:SF3">
    <property type="entry name" value="GON-4-LIKE PROTEIN"/>
    <property type="match status" value="1"/>
</dbReference>
<feature type="region of interest" description="Disordered" evidence="4">
    <location>
        <begin position="759"/>
        <end position="806"/>
    </location>
</feature>
<proteinExistence type="predicted"/>
<accession>A0A267E5Y6</accession>
<evidence type="ECO:0000256" key="1">
    <source>
        <dbReference type="ARBA" id="ARBA00023015"/>
    </source>
</evidence>
<dbReference type="SUPFAM" id="SSF46689">
    <property type="entry name" value="Homeodomain-like"/>
    <property type="match status" value="1"/>
</dbReference>
<dbReference type="SMART" id="SM00717">
    <property type="entry name" value="SANT"/>
    <property type="match status" value="2"/>
</dbReference>
<feature type="region of interest" description="Disordered" evidence="4">
    <location>
        <begin position="360"/>
        <end position="386"/>
    </location>
</feature>
<evidence type="ECO:0000313" key="6">
    <source>
        <dbReference type="EMBL" id="PAA56072.1"/>
    </source>
</evidence>